<keyword evidence="1" id="KW-1185">Reference proteome</keyword>
<protein>
    <submittedName>
        <fullName evidence="2">Uncharacterized protein</fullName>
    </submittedName>
</protein>
<proteinExistence type="predicted"/>
<evidence type="ECO:0000313" key="1">
    <source>
        <dbReference type="Proteomes" id="UP000095283"/>
    </source>
</evidence>
<organism evidence="1 2">
    <name type="scientific">Heterorhabditis bacteriophora</name>
    <name type="common">Entomopathogenic nematode worm</name>
    <dbReference type="NCBI Taxonomy" id="37862"/>
    <lineage>
        <taxon>Eukaryota</taxon>
        <taxon>Metazoa</taxon>
        <taxon>Ecdysozoa</taxon>
        <taxon>Nematoda</taxon>
        <taxon>Chromadorea</taxon>
        <taxon>Rhabditida</taxon>
        <taxon>Rhabditina</taxon>
        <taxon>Rhabditomorpha</taxon>
        <taxon>Strongyloidea</taxon>
        <taxon>Heterorhabditidae</taxon>
        <taxon>Heterorhabditis</taxon>
    </lineage>
</organism>
<dbReference type="AlphaFoldDB" id="A0A1I7WQ69"/>
<sequence length="54" mass="6339">MPSPHRLSQLSLTSSHLFRKEPQQTALFREMPIISKLLSRWGMETIVLILPYRC</sequence>
<accession>A0A1I7WQ69</accession>
<evidence type="ECO:0000313" key="2">
    <source>
        <dbReference type="WBParaSite" id="Hba_07317"/>
    </source>
</evidence>
<dbReference type="WBParaSite" id="Hba_07317">
    <property type="protein sequence ID" value="Hba_07317"/>
    <property type="gene ID" value="Hba_07317"/>
</dbReference>
<dbReference type="Proteomes" id="UP000095283">
    <property type="component" value="Unplaced"/>
</dbReference>
<name>A0A1I7WQ69_HETBA</name>
<reference evidence="2" key="1">
    <citation type="submission" date="2016-11" db="UniProtKB">
        <authorList>
            <consortium name="WormBaseParasite"/>
        </authorList>
    </citation>
    <scope>IDENTIFICATION</scope>
</reference>